<evidence type="ECO:0008006" key="3">
    <source>
        <dbReference type="Google" id="ProtNLM"/>
    </source>
</evidence>
<dbReference type="RefSeq" id="WP_111229681.1">
    <property type="nucleotide sequence ID" value="NZ_NBIU01000010.1"/>
</dbReference>
<evidence type="ECO:0000313" key="1">
    <source>
        <dbReference type="EMBL" id="PZT48251.1"/>
    </source>
</evidence>
<protein>
    <recommendedName>
        <fullName evidence="3">SH3b domain-containing protein</fullName>
    </recommendedName>
</protein>
<organism evidence="1 2">
    <name type="scientific">Helicobacter valdiviensis</name>
    <dbReference type="NCBI Taxonomy" id="1458358"/>
    <lineage>
        <taxon>Bacteria</taxon>
        <taxon>Pseudomonadati</taxon>
        <taxon>Campylobacterota</taxon>
        <taxon>Epsilonproteobacteria</taxon>
        <taxon>Campylobacterales</taxon>
        <taxon>Helicobacteraceae</taxon>
        <taxon>Helicobacter</taxon>
    </lineage>
</organism>
<keyword evidence="2" id="KW-1185">Reference proteome</keyword>
<gene>
    <name evidence="1" type="ORF">B6S12_04805</name>
</gene>
<dbReference type="Proteomes" id="UP000249746">
    <property type="component" value="Unassembled WGS sequence"/>
</dbReference>
<dbReference type="EMBL" id="NBIU01000010">
    <property type="protein sequence ID" value="PZT48251.1"/>
    <property type="molecule type" value="Genomic_DNA"/>
</dbReference>
<dbReference type="AlphaFoldDB" id="A0A2W6MWF8"/>
<comment type="caution">
    <text evidence="1">The sequence shown here is derived from an EMBL/GenBank/DDBJ whole genome shotgun (WGS) entry which is preliminary data.</text>
</comment>
<evidence type="ECO:0000313" key="2">
    <source>
        <dbReference type="Proteomes" id="UP000249746"/>
    </source>
</evidence>
<name>A0A2W6MWF8_9HELI</name>
<accession>A0A2W6MWF8</accession>
<proteinExistence type="predicted"/>
<sequence>MLKIAVCLLGCGVLFMVLPLFVKMEQPSKEVFKAPLKIAKPCYYVSVQNLHLRQAPHLDSPILAKLPKNTEICKYEGMENDFLKTSKGYVYFEYLSLMPVKEDKQVQKAKIVLRSYPKELDWFKKASRALETKDYKLAKILAYKQNLKDPLDFRSYEIYAKTLYEEGDKEGAKRLLQAVLNYEYNTNLQNLLKSFKEKI</sequence>
<dbReference type="OrthoDB" id="5323925at2"/>
<reference evidence="1 2" key="1">
    <citation type="submission" date="2017-03" db="EMBL/GenBank/DDBJ databases">
        <title>Genomic and clinical evidence uncovers the enterohepatic species Helicobacter valdiviensis as a potential human intestinal pathogen.</title>
        <authorList>
            <person name="Fresia P."/>
            <person name="Jara R."/>
            <person name="Sierra R."/>
            <person name="Ferres I."/>
            <person name="Greif G."/>
            <person name="Iraola G."/>
            <person name="Collado L."/>
        </authorList>
    </citation>
    <scope>NUCLEOTIDE SEQUENCE [LARGE SCALE GENOMIC DNA]</scope>
    <source>
        <strain evidence="1 2">WBE14</strain>
    </source>
</reference>